<dbReference type="GeneTree" id="ENSGT00940000161609"/>
<reference evidence="2" key="2">
    <citation type="submission" date="2025-08" db="UniProtKB">
        <authorList>
            <consortium name="Ensembl"/>
        </authorList>
    </citation>
    <scope>IDENTIFICATION</scope>
</reference>
<evidence type="ECO:0000313" key="2">
    <source>
        <dbReference type="Ensembl" id="ENSAMEP00000029641.1"/>
    </source>
</evidence>
<keyword evidence="1" id="KW-0472">Membrane</keyword>
<reference evidence="2 3" key="1">
    <citation type="journal article" date="2010" name="Nature">
        <title>The sequence and de novo assembly of the giant panda genome.</title>
        <authorList>
            <person name="Li R."/>
            <person name="Fan W."/>
            <person name="Tian G."/>
            <person name="Zhu H."/>
            <person name="He L."/>
            <person name="Cai J."/>
            <person name="Huang Q."/>
            <person name="Cai Q."/>
            <person name="Li B."/>
            <person name="Bai Y."/>
            <person name="Zhang Z."/>
            <person name="Zhang Y."/>
            <person name="Wang W."/>
            <person name="Li J."/>
            <person name="Wei F."/>
            <person name="Li H."/>
            <person name="Jian M."/>
            <person name="Li J."/>
            <person name="Zhang Z."/>
            <person name="Nielsen R."/>
            <person name="Li D."/>
            <person name="Gu W."/>
            <person name="Yang Z."/>
            <person name="Xuan Z."/>
            <person name="Ryder O.A."/>
            <person name="Leung F.C."/>
            <person name="Zhou Y."/>
            <person name="Cao J."/>
            <person name="Sun X."/>
            <person name="Fu Y."/>
            <person name="Fang X."/>
            <person name="Guo X."/>
            <person name="Wang B."/>
            <person name="Hou R."/>
            <person name="Shen F."/>
            <person name="Mu B."/>
            <person name="Ni P."/>
            <person name="Lin R."/>
            <person name="Qian W."/>
            <person name="Wang G."/>
            <person name="Yu C."/>
            <person name="Nie W."/>
            <person name="Wang J."/>
            <person name="Wu Z."/>
            <person name="Liang H."/>
            <person name="Min J."/>
            <person name="Wu Q."/>
            <person name="Cheng S."/>
            <person name="Ruan J."/>
            <person name="Wang M."/>
            <person name="Shi Z."/>
            <person name="Wen M."/>
            <person name="Liu B."/>
            <person name="Ren X."/>
            <person name="Zheng H."/>
            <person name="Dong D."/>
            <person name="Cook K."/>
            <person name="Shan G."/>
            <person name="Zhang H."/>
            <person name="Kosiol C."/>
            <person name="Xie X."/>
            <person name="Lu Z."/>
            <person name="Zheng H."/>
            <person name="Li Y."/>
            <person name="Steiner C.C."/>
            <person name="Lam T.T."/>
            <person name="Lin S."/>
            <person name="Zhang Q."/>
            <person name="Li G."/>
            <person name="Tian J."/>
            <person name="Gong T."/>
            <person name="Liu H."/>
            <person name="Zhang D."/>
            <person name="Fang L."/>
            <person name="Ye C."/>
            <person name="Zhang J."/>
            <person name="Hu W."/>
            <person name="Xu A."/>
            <person name="Ren Y."/>
            <person name="Zhang G."/>
            <person name="Bruford M.W."/>
            <person name="Li Q."/>
            <person name="Ma L."/>
            <person name="Guo Y."/>
            <person name="An N."/>
            <person name="Hu Y."/>
            <person name="Zheng Y."/>
            <person name="Shi Y."/>
            <person name="Li Z."/>
            <person name="Liu Q."/>
            <person name="Chen Y."/>
            <person name="Zhao J."/>
            <person name="Qu N."/>
            <person name="Zhao S."/>
            <person name="Tian F."/>
            <person name="Wang X."/>
            <person name="Wang H."/>
            <person name="Xu L."/>
            <person name="Liu X."/>
            <person name="Vinar T."/>
            <person name="Wang Y."/>
            <person name="Lam T.W."/>
            <person name="Yiu S.M."/>
            <person name="Liu S."/>
            <person name="Zhang H."/>
            <person name="Li D."/>
            <person name="Huang Y."/>
            <person name="Wang X."/>
            <person name="Yang G."/>
            <person name="Jiang Z."/>
            <person name="Wang J."/>
            <person name="Qin N."/>
            <person name="Li L."/>
            <person name="Li J."/>
            <person name="Bolund L."/>
            <person name="Kristiansen K."/>
            <person name="Wong G.K."/>
            <person name="Olson M."/>
            <person name="Zhang X."/>
            <person name="Li S."/>
            <person name="Yang H."/>
            <person name="Wang J."/>
            <person name="Wang J."/>
        </authorList>
    </citation>
    <scope>NUCLEOTIDE SEQUENCE [LARGE SCALE GENOMIC DNA]</scope>
</reference>
<dbReference type="AlphaFoldDB" id="A0A7N5JSF4"/>
<protein>
    <submittedName>
        <fullName evidence="2">Uncharacterized protein</fullName>
    </submittedName>
</protein>
<dbReference type="Proteomes" id="UP000008912">
    <property type="component" value="Unassembled WGS sequence"/>
</dbReference>
<keyword evidence="3" id="KW-1185">Reference proteome</keyword>
<dbReference type="Ensembl" id="ENSAMET00000032582.1">
    <property type="protein sequence ID" value="ENSAMEP00000029641.1"/>
    <property type="gene ID" value="ENSAMEG00000024339.1"/>
</dbReference>
<evidence type="ECO:0000313" key="3">
    <source>
        <dbReference type="Proteomes" id="UP000008912"/>
    </source>
</evidence>
<keyword evidence="1" id="KW-0812">Transmembrane</keyword>
<accession>A0A7N5JSF4</accession>
<feature type="transmembrane region" description="Helical" evidence="1">
    <location>
        <begin position="12"/>
        <end position="30"/>
    </location>
</feature>
<keyword evidence="1" id="KW-1133">Transmembrane helix</keyword>
<name>A0A7N5JSF4_AILME</name>
<sequence length="72" mass="8126">VKMAINSDLLMIVAPSLGFVLLALLVAFFLRGKVMKTGWFLKHTRLDNVGESKNNFDDMQHGREDEDGLFTL</sequence>
<dbReference type="InParanoid" id="A0A7N5JSF4"/>
<evidence type="ECO:0000256" key="1">
    <source>
        <dbReference type="SAM" id="Phobius"/>
    </source>
</evidence>
<proteinExistence type="predicted"/>
<reference evidence="2" key="3">
    <citation type="submission" date="2025-09" db="UniProtKB">
        <authorList>
            <consortium name="Ensembl"/>
        </authorList>
    </citation>
    <scope>IDENTIFICATION</scope>
</reference>
<organism evidence="2 3">
    <name type="scientific">Ailuropoda melanoleuca</name>
    <name type="common">Giant panda</name>
    <dbReference type="NCBI Taxonomy" id="9646"/>
    <lineage>
        <taxon>Eukaryota</taxon>
        <taxon>Metazoa</taxon>
        <taxon>Chordata</taxon>
        <taxon>Craniata</taxon>
        <taxon>Vertebrata</taxon>
        <taxon>Euteleostomi</taxon>
        <taxon>Mammalia</taxon>
        <taxon>Eutheria</taxon>
        <taxon>Laurasiatheria</taxon>
        <taxon>Carnivora</taxon>
        <taxon>Caniformia</taxon>
        <taxon>Ursidae</taxon>
        <taxon>Ailuropoda</taxon>
    </lineage>
</organism>